<dbReference type="eggNOG" id="ENOG502QRDA">
    <property type="taxonomic scope" value="Eukaryota"/>
</dbReference>
<dbReference type="Proteomes" id="UP000006671">
    <property type="component" value="Unassembled WGS sequence"/>
</dbReference>
<evidence type="ECO:0000313" key="2">
    <source>
        <dbReference type="Proteomes" id="UP000006671"/>
    </source>
</evidence>
<dbReference type="AlphaFoldDB" id="D2VAI8"/>
<dbReference type="Gene3D" id="2.80.10.50">
    <property type="match status" value="1"/>
</dbReference>
<name>D2VAI8_NAEGR</name>
<dbReference type="GO" id="GO:0060271">
    <property type="term" value="P:cilium assembly"/>
    <property type="evidence" value="ECO:0007669"/>
    <property type="project" value="TreeGrafter"/>
</dbReference>
<gene>
    <name evidence="1" type="primary">FM141</name>
    <name evidence="1" type="ORF">NAEGRDRAFT_65873</name>
</gene>
<evidence type="ECO:0000313" key="1">
    <source>
        <dbReference type="EMBL" id="EFC45963.1"/>
    </source>
</evidence>
<dbReference type="InterPro" id="IPR055325">
    <property type="entry name" value="CF161"/>
</dbReference>
<dbReference type="SUPFAM" id="SSF82109">
    <property type="entry name" value="MIR domain"/>
    <property type="match status" value="1"/>
</dbReference>
<dbReference type="Pfam" id="PF24569">
    <property type="entry name" value="CFAP161"/>
    <property type="match status" value="1"/>
</dbReference>
<dbReference type="GeneID" id="8848540"/>
<dbReference type="OMA" id="IIHCKTN"/>
<dbReference type="PANTHER" id="PTHR24274">
    <property type="entry name" value="CILIA- AND FLAGELLA-ASSOCIATED PROTEIN 161"/>
    <property type="match status" value="1"/>
</dbReference>
<dbReference type="OrthoDB" id="444540at2759"/>
<protein>
    <submittedName>
        <fullName evidence="1">Uncharacterized protein FM141</fullName>
    </submittedName>
</protein>
<proteinExistence type="predicted"/>
<dbReference type="InParanoid" id="D2VAI8"/>
<organism evidence="2">
    <name type="scientific">Naegleria gruberi</name>
    <name type="common">Amoeba</name>
    <dbReference type="NCBI Taxonomy" id="5762"/>
    <lineage>
        <taxon>Eukaryota</taxon>
        <taxon>Discoba</taxon>
        <taxon>Heterolobosea</taxon>
        <taxon>Tetramitia</taxon>
        <taxon>Eutetramitia</taxon>
        <taxon>Vahlkampfiidae</taxon>
        <taxon>Naegleria</taxon>
    </lineage>
</organism>
<reference evidence="1 2" key="1">
    <citation type="journal article" date="2010" name="Cell">
        <title>The genome of Naegleria gruberi illuminates early eukaryotic versatility.</title>
        <authorList>
            <person name="Fritz-Laylin L.K."/>
            <person name="Prochnik S.E."/>
            <person name="Ginger M.L."/>
            <person name="Dacks J.B."/>
            <person name="Carpenter M.L."/>
            <person name="Field M.C."/>
            <person name="Kuo A."/>
            <person name="Paredez A."/>
            <person name="Chapman J."/>
            <person name="Pham J."/>
            <person name="Shu S."/>
            <person name="Neupane R."/>
            <person name="Cipriano M."/>
            <person name="Mancuso J."/>
            <person name="Tu H."/>
            <person name="Salamov A."/>
            <person name="Lindquist E."/>
            <person name="Shapiro H."/>
            <person name="Lucas S."/>
            <person name="Grigoriev I.V."/>
            <person name="Cande W.Z."/>
            <person name="Fulton C."/>
            <person name="Rokhsar D.S."/>
            <person name="Dawson S.C."/>
        </authorList>
    </citation>
    <scope>NUCLEOTIDE SEQUENCE [LARGE SCALE GENOMIC DNA]</scope>
    <source>
        <strain evidence="1 2">NEG-M</strain>
    </source>
</reference>
<dbReference type="EMBL" id="GG738860">
    <property type="protein sequence ID" value="EFC45963.1"/>
    <property type="molecule type" value="Genomic_DNA"/>
</dbReference>
<dbReference type="GO" id="GO:0031514">
    <property type="term" value="C:motile cilium"/>
    <property type="evidence" value="ECO:0007669"/>
    <property type="project" value="TreeGrafter"/>
</dbReference>
<dbReference type="RefSeq" id="XP_002678707.1">
    <property type="nucleotide sequence ID" value="XM_002678661.1"/>
</dbReference>
<accession>D2VAI8</accession>
<dbReference type="InterPro" id="IPR036300">
    <property type="entry name" value="MIR_dom_sf"/>
</dbReference>
<keyword evidence="2" id="KW-1185">Reference proteome</keyword>
<dbReference type="KEGG" id="ngr:NAEGRDRAFT_65873"/>
<dbReference type="STRING" id="5762.D2VAI8"/>
<dbReference type="VEuPathDB" id="AmoebaDB:NAEGRDRAFT_65873"/>
<dbReference type="PANTHER" id="PTHR24274:SF1">
    <property type="entry name" value="CILIA- AND FLAGELLA-ASSOCIATED PROTEIN 161"/>
    <property type="match status" value="1"/>
</dbReference>
<sequence>MQYYTTQQLQGHTTFKPHVRIGNWNEDIELMNEKQKELERAKDAGLLPHQVMEKKLQHHMEPVTIKFNEEKQIRFGDIVMIKSLNTNGYLSMDLDTQLHHVHDRFACSTSPLVNSPVSRNCYIVERVENDVNIDMIIPDEESHLLHYGQKFRLRCVPQFSAPLFLRSEKASPTCFASGTSSAEKCQEVSVDKLYTYDSVWKFQYIHKGFRLENEGQVVTLDDPLIVTHCATNQCLNSTKKTTVLNDFGQEFQVFCKTMLTIHKTEDVCNHFVLTQGGK</sequence>